<accession>A0ABW5LVR6</accession>
<evidence type="ECO:0000313" key="2">
    <source>
        <dbReference type="EMBL" id="MFD2568689.1"/>
    </source>
</evidence>
<dbReference type="PROSITE" id="PS51257">
    <property type="entry name" value="PROKAR_LIPOPROTEIN"/>
    <property type="match status" value="1"/>
</dbReference>
<dbReference type="EMBL" id="JBHULH010000012">
    <property type="protein sequence ID" value="MFD2568689.1"/>
    <property type="molecule type" value="Genomic_DNA"/>
</dbReference>
<proteinExistence type="predicted"/>
<comment type="caution">
    <text evidence="2">The sequence shown here is derived from an EMBL/GenBank/DDBJ whole genome shotgun (WGS) entry which is preliminary data.</text>
</comment>
<protein>
    <recommendedName>
        <fullName evidence="4">Lipid/polyisoprenoid-binding YceI-like domain-containing protein</fullName>
    </recommendedName>
</protein>
<reference evidence="3" key="1">
    <citation type="journal article" date="2019" name="Int. J. Syst. Evol. Microbiol.">
        <title>The Global Catalogue of Microorganisms (GCM) 10K type strain sequencing project: providing services to taxonomists for standard genome sequencing and annotation.</title>
        <authorList>
            <consortium name="The Broad Institute Genomics Platform"/>
            <consortium name="The Broad Institute Genome Sequencing Center for Infectious Disease"/>
            <person name="Wu L."/>
            <person name="Ma J."/>
        </authorList>
    </citation>
    <scope>NUCLEOTIDE SEQUENCE [LARGE SCALE GENOMIC DNA]</scope>
    <source>
        <strain evidence="3">KCTC 52127</strain>
    </source>
</reference>
<sequence length="167" mass="18844">MKTKNFLFVLFILLLYSCSPQEDIVTFYGEDTLSKEMIVSTTINEELQNSFNSSVTIDLLDSKFFEKYIDHLIELKATSIKISITDYNYGIVNSKLEMGNDLLIDNCIDEISQSEGSITITDPEVLGNISNRLMYKHKIPFILSGSSRFSDTFTVSISVTFNGVFGD</sequence>
<keyword evidence="3" id="KW-1185">Reference proteome</keyword>
<keyword evidence="1" id="KW-0732">Signal</keyword>
<feature type="chain" id="PRO_5046401387" description="Lipid/polyisoprenoid-binding YceI-like domain-containing protein" evidence="1">
    <location>
        <begin position="23"/>
        <end position="167"/>
    </location>
</feature>
<feature type="signal peptide" evidence="1">
    <location>
        <begin position="1"/>
        <end position="22"/>
    </location>
</feature>
<evidence type="ECO:0008006" key="4">
    <source>
        <dbReference type="Google" id="ProtNLM"/>
    </source>
</evidence>
<evidence type="ECO:0000313" key="3">
    <source>
        <dbReference type="Proteomes" id="UP001597508"/>
    </source>
</evidence>
<gene>
    <name evidence="2" type="ORF">ACFSRZ_15035</name>
</gene>
<organism evidence="2 3">
    <name type="scientific">Pseudotenacibaculum haliotis</name>
    <dbReference type="NCBI Taxonomy" id="1862138"/>
    <lineage>
        <taxon>Bacteria</taxon>
        <taxon>Pseudomonadati</taxon>
        <taxon>Bacteroidota</taxon>
        <taxon>Flavobacteriia</taxon>
        <taxon>Flavobacteriales</taxon>
        <taxon>Flavobacteriaceae</taxon>
        <taxon>Pseudotenacibaculum</taxon>
    </lineage>
</organism>
<dbReference type="Proteomes" id="UP001597508">
    <property type="component" value="Unassembled WGS sequence"/>
</dbReference>
<evidence type="ECO:0000256" key="1">
    <source>
        <dbReference type="SAM" id="SignalP"/>
    </source>
</evidence>
<dbReference type="RefSeq" id="WP_379667396.1">
    <property type="nucleotide sequence ID" value="NZ_JBHULH010000012.1"/>
</dbReference>
<name>A0ABW5LVR6_9FLAO</name>